<feature type="transmembrane region" description="Helical" evidence="1">
    <location>
        <begin position="225"/>
        <end position="242"/>
    </location>
</feature>
<feature type="transmembrane region" description="Helical" evidence="1">
    <location>
        <begin position="82"/>
        <end position="100"/>
    </location>
</feature>
<evidence type="ECO:0000313" key="2">
    <source>
        <dbReference type="EMBL" id="KAL0481252.1"/>
    </source>
</evidence>
<keyword evidence="1" id="KW-0472">Membrane</keyword>
<dbReference type="AlphaFoldDB" id="A0AAW2YYA2"/>
<proteinExistence type="predicted"/>
<accession>A0AAW2YYA2</accession>
<organism evidence="2 3">
    <name type="scientific">Acrasis kona</name>
    <dbReference type="NCBI Taxonomy" id="1008807"/>
    <lineage>
        <taxon>Eukaryota</taxon>
        <taxon>Discoba</taxon>
        <taxon>Heterolobosea</taxon>
        <taxon>Tetramitia</taxon>
        <taxon>Eutetramitia</taxon>
        <taxon>Acrasidae</taxon>
        <taxon>Acrasis</taxon>
    </lineage>
</organism>
<feature type="transmembrane region" description="Helical" evidence="1">
    <location>
        <begin position="170"/>
        <end position="189"/>
    </location>
</feature>
<feature type="transmembrane region" description="Helical" evidence="1">
    <location>
        <begin position="248"/>
        <end position="268"/>
    </location>
</feature>
<name>A0AAW2YYA2_9EUKA</name>
<feature type="transmembrane region" description="Helical" evidence="1">
    <location>
        <begin position="126"/>
        <end position="149"/>
    </location>
</feature>
<keyword evidence="3" id="KW-1185">Reference proteome</keyword>
<comment type="caution">
    <text evidence="2">The sequence shown here is derived from an EMBL/GenBank/DDBJ whole genome shotgun (WGS) entry which is preliminary data.</text>
</comment>
<dbReference type="EMBL" id="JAOPGA020000741">
    <property type="protein sequence ID" value="KAL0481252.1"/>
    <property type="molecule type" value="Genomic_DNA"/>
</dbReference>
<evidence type="ECO:0000313" key="3">
    <source>
        <dbReference type="Proteomes" id="UP001431209"/>
    </source>
</evidence>
<protein>
    <submittedName>
        <fullName evidence="2">Cytochrome c oxidase subunit 7s</fullName>
    </submittedName>
</protein>
<evidence type="ECO:0000256" key="1">
    <source>
        <dbReference type="SAM" id="Phobius"/>
    </source>
</evidence>
<keyword evidence="1" id="KW-0812">Transmembrane</keyword>
<gene>
    <name evidence="2" type="ORF">AKO1_012796</name>
</gene>
<feature type="transmembrane region" description="Helical" evidence="1">
    <location>
        <begin position="21"/>
        <end position="41"/>
    </location>
</feature>
<sequence length="291" mass="32345">MSVKKKVQTAVNESAPAPVSHINATFWIFVFALIESILLGLSSSGYFTNVYTYTLPLTAIAVGIWVAFAIDQIINKQVIADVVAKVIGASAVCFYVYVVHNKLVRECVKGGGVRQECILDPEWTWYLSWTFVLIIFINSSVSFLARFITSLVTEPKEGDKINFFYNKDPSRIITVSLLYPIVVILSILHSDEFFFTQYIPLSILCVPVVLTLIVSFVASATKSDVLITSVVGVCILTIWPITAHALGIYWLKWIPHIISFAAIIGMGVTQKKDLLQVLFGTTPMSDLLKRK</sequence>
<feature type="transmembrane region" description="Helical" evidence="1">
    <location>
        <begin position="53"/>
        <end position="70"/>
    </location>
</feature>
<reference evidence="2 3" key="1">
    <citation type="submission" date="2024-03" db="EMBL/GenBank/DDBJ databases">
        <title>The Acrasis kona genome and developmental transcriptomes reveal deep origins of eukaryotic multicellular pathways.</title>
        <authorList>
            <person name="Sheikh S."/>
            <person name="Fu C.-J."/>
            <person name="Brown M.W."/>
            <person name="Baldauf S.L."/>
        </authorList>
    </citation>
    <scope>NUCLEOTIDE SEQUENCE [LARGE SCALE GENOMIC DNA]</scope>
    <source>
        <strain evidence="2 3">ATCC MYA-3509</strain>
    </source>
</reference>
<keyword evidence="1" id="KW-1133">Transmembrane helix</keyword>
<dbReference type="Proteomes" id="UP001431209">
    <property type="component" value="Unassembled WGS sequence"/>
</dbReference>
<feature type="transmembrane region" description="Helical" evidence="1">
    <location>
        <begin position="195"/>
        <end position="218"/>
    </location>
</feature>